<name>A0A3P7LEB9_DIBLA</name>
<reference evidence="1 2" key="1">
    <citation type="submission" date="2018-11" db="EMBL/GenBank/DDBJ databases">
        <authorList>
            <consortium name="Pathogen Informatics"/>
        </authorList>
    </citation>
    <scope>NUCLEOTIDE SEQUENCE [LARGE SCALE GENOMIC DNA]</scope>
</reference>
<dbReference type="Proteomes" id="UP000281553">
    <property type="component" value="Unassembled WGS sequence"/>
</dbReference>
<gene>
    <name evidence="1" type="ORF">DILT_LOCUS6058</name>
</gene>
<keyword evidence="2" id="KW-1185">Reference proteome</keyword>
<dbReference type="EMBL" id="UYRU01048705">
    <property type="protein sequence ID" value="VDN10227.1"/>
    <property type="molecule type" value="Genomic_DNA"/>
</dbReference>
<evidence type="ECO:0000313" key="2">
    <source>
        <dbReference type="Proteomes" id="UP000281553"/>
    </source>
</evidence>
<proteinExistence type="predicted"/>
<sequence>MSRAGEAEKGLVPFQFMRWLEQFSIKAYRMFSTEELPNSIAHLAAALTDMDSGDGNPLLECNAEPETTAAPQNRSCGLLHVNKVLENVNGSLHPRLESEGDLLHCEPKSTLEDDAGFRMRGRFTVDEMHQMEASQTANTSGKHFRWKMGKKSRWSLLPFVVFAESDDD</sequence>
<accession>A0A3P7LEB9</accession>
<protein>
    <submittedName>
        <fullName evidence="1">Uncharacterized protein</fullName>
    </submittedName>
</protein>
<organism evidence="1 2">
    <name type="scientific">Dibothriocephalus latus</name>
    <name type="common">Fish tapeworm</name>
    <name type="synonym">Diphyllobothrium latum</name>
    <dbReference type="NCBI Taxonomy" id="60516"/>
    <lineage>
        <taxon>Eukaryota</taxon>
        <taxon>Metazoa</taxon>
        <taxon>Spiralia</taxon>
        <taxon>Lophotrochozoa</taxon>
        <taxon>Platyhelminthes</taxon>
        <taxon>Cestoda</taxon>
        <taxon>Eucestoda</taxon>
        <taxon>Diphyllobothriidea</taxon>
        <taxon>Diphyllobothriidae</taxon>
        <taxon>Dibothriocephalus</taxon>
    </lineage>
</organism>
<evidence type="ECO:0000313" key="1">
    <source>
        <dbReference type="EMBL" id="VDN10227.1"/>
    </source>
</evidence>
<dbReference type="AlphaFoldDB" id="A0A3P7LEB9"/>